<dbReference type="Proteomes" id="UP001652582">
    <property type="component" value="Chromosome 26"/>
</dbReference>
<organism evidence="2 3">
    <name type="scientific">Bicyclus anynana</name>
    <name type="common">Squinting bush brown butterfly</name>
    <dbReference type="NCBI Taxonomy" id="110368"/>
    <lineage>
        <taxon>Eukaryota</taxon>
        <taxon>Metazoa</taxon>
        <taxon>Ecdysozoa</taxon>
        <taxon>Arthropoda</taxon>
        <taxon>Hexapoda</taxon>
        <taxon>Insecta</taxon>
        <taxon>Pterygota</taxon>
        <taxon>Neoptera</taxon>
        <taxon>Endopterygota</taxon>
        <taxon>Lepidoptera</taxon>
        <taxon>Glossata</taxon>
        <taxon>Ditrysia</taxon>
        <taxon>Papilionoidea</taxon>
        <taxon>Nymphalidae</taxon>
        <taxon>Satyrinae</taxon>
        <taxon>Satyrini</taxon>
        <taxon>Mycalesina</taxon>
        <taxon>Bicyclus</taxon>
    </lineage>
</organism>
<sequence length="1347" mass="150967">MAGVGHSTLLKFLHTSEITMSEQPTDSPIESQVPLQQLLRTANANTDTSDVRDDKHAENSKKPQIEETKFTTNDLTDKTKEGIDIVPERSLNVSKNDNLSADKYKTPVVDAVRDKENKDILIEYIKSLDKNPEDNLLTFENKEKDEVDTEVAKKNEDITKSENKNDNENSLSNDKTKTSNEDEGTNDNSTEEATAEAVGNVVYSPVITVIKEETTLTKGDLKMQRVVVSEDISDVTTVRKLTTAEQGEPGDAHSVIHSEVLAVAMRTDKQTGDGEQELTKGEHSKDLKKTQTKIPKLRLKQVVERIRKEKEEKLKQEENKIPTGKQLHSSIPKLKDVKTPPQKVDLPKIYDINTPLQNNQNNFIENKTSEDVESPRIDDEFDKIYEEIIENETLNNVPSPEKISDPIKLESKFEEIIHAYDENNVQPIVVEKPKSKIPLLKRRSEHDIVIPPPSDRKNLLKRSNTEDFKGKILVSVSKEILLKPNIETDKSNIDTTKTNVSNTCVHSDVLSTNSDESQSSNTIEVKTITKQMSVETNKVNITASTDNVVMKPVTTTNDVSYFETDKTENICTTKINEPNIGIHSDILSNKNVEKNKTSVKTVTTQTSIEIKKLEPGASANITKLENFDDVNKTCSRREIAVESLATIANADVSTHKTLDTNSNIYSNILSVKNVESLDSFDTSKIKTVTTQTSIEINKLDVIATSKKIVTKSEKTSDNLKDMTKCKIPVALNSKENRATKINSVTINKHPTKINITENIFNQTTSNKTEEGTDKKVQQSLPHSVTHEIKSATLLLQSDKLYKRESQIPGSPEIDKQIGTKQSYLLQESKTSENTKNVKAIENLIHDMPTIPRTITKYEKETDVAKKDVDVLQNISSPKKSEYNTIKSHSNVSQLKENKDYNVPAPKEIVSTTQSLIKKIDTGSMCVSTKANPIKITDIRVHPTQNENRYPTSPTSDNISNSKKIINKDTVVIKTKEKEIKAEQKSTNSIVKEPKFSVQYFRNKNETEDKPDDNKFEADINNKVKLNPETTVNDTKPQTDTRTIIDDKSQTESLYTETKNKWMKIASDSNHRPCDTQTPGTIPATKDLEKEKNIKSEDSSSISTNIEDKEEEDIILLKGKVSRVISRLDSKDHRTVKKEVDDLPTEVSVISKIALFERNESTDTVSKNELNITNSEAATQNVANDKPKVVNEILKTDINQNAVEQPETASVTDIPQNTANNLNSNKANVMETRRVFKTVNSINEGKPLRRTQSSFPAGENYVLAGKDDEPSCLEIWKEYRRQKELELELRRAWSLAELEGEETRGRVRRLAAQLSAGGERAGRSVDRAGGGVPGSVSQRIALYEVFLG</sequence>
<keyword evidence="2" id="KW-1185">Reference proteome</keyword>
<name>A0ABM3M2X2_BICAN</name>
<accession>A0ABM3M2X2</accession>
<dbReference type="GeneID" id="112054146"/>
<protein>
    <submittedName>
        <fullName evidence="3">Uncharacterized protein LOC112054146</fullName>
    </submittedName>
</protein>
<evidence type="ECO:0000313" key="3">
    <source>
        <dbReference type="RefSeq" id="XP_052745849.1"/>
    </source>
</evidence>
<evidence type="ECO:0000256" key="1">
    <source>
        <dbReference type="SAM" id="MobiDB-lite"/>
    </source>
</evidence>
<reference evidence="3" key="1">
    <citation type="submission" date="2025-08" db="UniProtKB">
        <authorList>
            <consortium name="RefSeq"/>
        </authorList>
    </citation>
    <scope>IDENTIFICATION</scope>
</reference>
<gene>
    <name evidence="3" type="primary">LOC112054146</name>
</gene>
<dbReference type="RefSeq" id="XP_052745849.1">
    <property type="nucleotide sequence ID" value="XM_052889889.1"/>
</dbReference>
<proteinExistence type="predicted"/>
<feature type="compositionally biased region" description="Acidic residues" evidence="1">
    <location>
        <begin position="181"/>
        <end position="194"/>
    </location>
</feature>
<feature type="region of interest" description="Disordered" evidence="1">
    <location>
        <begin position="268"/>
        <end position="292"/>
    </location>
</feature>
<feature type="compositionally biased region" description="Basic and acidic residues" evidence="1">
    <location>
        <begin position="49"/>
        <end position="74"/>
    </location>
</feature>
<feature type="region of interest" description="Disordered" evidence="1">
    <location>
        <begin position="41"/>
        <end position="74"/>
    </location>
</feature>
<feature type="region of interest" description="Disordered" evidence="1">
    <location>
        <begin position="1066"/>
        <end position="1085"/>
    </location>
</feature>
<feature type="region of interest" description="Disordered" evidence="1">
    <location>
        <begin position="139"/>
        <end position="194"/>
    </location>
</feature>
<feature type="compositionally biased region" description="Basic and acidic residues" evidence="1">
    <location>
        <begin position="140"/>
        <end position="167"/>
    </location>
</feature>
<evidence type="ECO:0000313" key="2">
    <source>
        <dbReference type="Proteomes" id="UP001652582"/>
    </source>
</evidence>
<feature type="compositionally biased region" description="Basic and acidic residues" evidence="1">
    <location>
        <begin position="268"/>
        <end position="289"/>
    </location>
</feature>